<dbReference type="PANTHER" id="PTHR20916:SF18">
    <property type="entry name" value="IPT_TIG DOMAIN-CONTAINING PROTEIN"/>
    <property type="match status" value="1"/>
</dbReference>
<feature type="region of interest" description="Disordered" evidence="1">
    <location>
        <begin position="1"/>
        <end position="56"/>
    </location>
</feature>
<organism evidence="2 3">
    <name type="scientific">Cylindrotheca closterium</name>
    <dbReference type="NCBI Taxonomy" id="2856"/>
    <lineage>
        <taxon>Eukaryota</taxon>
        <taxon>Sar</taxon>
        <taxon>Stramenopiles</taxon>
        <taxon>Ochrophyta</taxon>
        <taxon>Bacillariophyta</taxon>
        <taxon>Bacillariophyceae</taxon>
        <taxon>Bacillariophycidae</taxon>
        <taxon>Bacillariales</taxon>
        <taxon>Bacillariaceae</taxon>
        <taxon>Cylindrotheca</taxon>
    </lineage>
</organism>
<feature type="region of interest" description="Disordered" evidence="1">
    <location>
        <begin position="104"/>
        <end position="133"/>
    </location>
</feature>
<feature type="compositionally biased region" description="Basic and acidic residues" evidence="1">
    <location>
        <begin position="1"/>
        <end position="10"/>
    </location>
</feature>
<evidence type="ECO:0000256" key="1">
    <source>
        <dbReference type="SAM" id="MobiDB-lite"/>
    </source>
</evidence>
<evidence type="ECO:0000313" key="3">
    <source>
        <dbReference type="Proteomes" id="UP001295423"/>
    </source>
</evidence>
<reference evidence="2" key="1">
    <citation type="submission" date="2023-08" db="EMBL/GenBank/DDBJ databases">
        <authorList>
            <person name="Audoor S."/>
            <person name="Bilcke G."/>
        </authorList>
    </citation>
    <scope>NUCLEOTIDE SEQUENCE</scope>
</reference>
<gene>
    <name evidence="2" type="ORF">CYCCA115_LOCUS13681</name>
</gene>
<sequence>MERTMRRFKEAMSMTPPAFVIETKTSRRRKSRPNNPSTSNNNNNNNNNNNKAKSFSMGSGEFQTRLFRTNVVTCLKEKQKKNPHCNASSVLLAKGTLNAKECSMNSTTASTDDNKSEKENNNTRQLRGDAASADDTASFDLVLDDSRYEYDERNNSILQDNNGVVAVKEDCCSFSEDDEDEISEVSSIGTNGEFVTTPNKPVQKATRLLMAASFPTGIGGDATSVHTTTTTTTPLKERTTNSRTMNSSSLLAPSSNGWWTTTTTTIINSNNNNNNNNNNSNHQGRSKLATARQKTELGHALLQKQDYANARTVLLEATQLYESSSSCSSNHQNDTTTATTTTSLALALDTYAVACLKSSSHIQEGLTALQRAFCIRSHHLGVWHVDTVDTYNKIAGVHWQTGQPEKALQEYQQVFKVRTALLGPQHPSVAITAHALAKVHLQLGNAKESKAHFALAKSIYQQLGMRYDHKSMAKLLRDEQQTGVMSQLGNKNNTHHGDGNDEPTSWFPDPMTAEF</sequence>
<evidence type="ECO:0008006" key="4">
    <source>
        <dbReference type="Google" id="ProtNLM"/>
    </source>
</evidence>
<dbReference type="SUPFAM" id="SSF48452">
    <property type="entry name" value="TPR-like"/>
    <property type="match status" value="1"/>
</dbReference>
<feature type="region of interest" description="Disordered" evidence="1">
    <location>
        <begin position="268"/>
        <end position="291"/>
    </location>
</feature>
<dbReference type="Proteomes" id="UP001295423">
    <property type="component" value="Unassembled WGS sequence"/>
</dbReference>
<feature type="region of interest" description="Disordered" evidence="1">
    <location>
        <begin position="221"/>
        <end position="256"/>
    </location>
</feature>
<dbReference type="AlphaFoldDB" id="A0AAD2FT92"/>
<dbReference type="PANTHER" id="PTHR20916">
    <property type="entry name" value="CYSTEINE AND GLYCINE-RICH PROTEIN 2 BINDING PROTEIN"/>
    <property type="match status" value="1"/>
</dbReference>
<feature type="region of interest" description="Disordered" evidence="1">
    <location>
        <begin position="487"/>
        <end position="515"/>
    </location>
</feature>
<feature type="compositionally biased region" description="Basic and acidic residues" evidence="1">
    <location>
        <begin position="112"/>
        <end position="121"/>
    </location>
</feature>
<keyword evidence="3" id="KW-1185">Reference proteome</keyword>
<name>A0AAD2FT92_9STRA</name>
<comment type="caution">
    <text evidence="2">The sequence shown here is derived from an EMBL/GenBank/DDBJ whole genome shotgun (WGS) entry which is preliminary data.</text>
</comment>
<proteinExistence type="predicted"/>
<feature type="compositionally biased region" description="Low complexity" evidence="1">
    <location>
        <begin position="221"/>
        <end position="234"/>
    </location>
</feature>
<dbReference type="EMBL" id="CAKOGP040001814">
    <property type="protein sequence ID" value="CAJ1952717.1"/>
    <property type="molecule type" value="Genomic_DNA"/>
</dbReference>
<dbReference type="Pfam" id="PF13424">
    <property type="entry name" value="TPR_12"/>
    <property type="match status" value="1"/>
</dbReference>
<protein>
    <recommendedName>
        <fullName evidence="4">Kinesin light chain</fullName>
    </recommendedName>
</protein>
<feature type="compositionally biased region" description="Low complexity" evidence="1">
    <location>
        <begin position="33"/>
        <end position="51"/>
    </location>
</feature>
<dbReference type="InterPro" id="IPR011990">
    <property type="entry name" value="TPR-like_helical_dom_sf"/>
</dbReference>
<evidence type="ECO:0000313" key="2">
    <source>
        <dbReference type="EMBL" id="CAJ1952717.1"/>
    </source>
</evidence>
<accession>A0AAD2FT92</accession>
<dbReference type="Gene3D" id="1.25.40.10">
    <property type="entry name" value="Tetratricopeptide repeat domain"/>
    <property type="match status" value="1"/>
</dbReference>
<dbReference type="SMART" id="SM00028">
    <property type="entry name" value="TPR"/>
    <property type="match status" value="3"/>
</dbReference>
<feature type="compositionally biased region" description="Low complexity" evidence="1">
    <location>
        <begin position="268"/>
        <end position="281"/>
    </location>
</feature>
<dbReference type="InterPro" id="IPR019734">
    <property type="entry name" value="TPR_rpt"/>
</dbReference>
<dbReference type="Pfam" id="PF13181">
    <property type="entry name" value="TPR_8"/>
    <property type="match status" value="1"/>
</dbReference>